<evidence type="ECO:0000256" key="5">
    <source>
        <dbReference type="ARBA" id="ARBA00022989"/>
    </source>
</evidence>
<dbReference type="Proteomes" id="UP000298058">
    <property type="component" value="Unassembled WGS sequence"/>
</dbReference>
<evidence type="ECO:0000313" key="10">
    <source>
        <dbReference type="Proteomes" id="UP000298058"/>
    </source>
</evidence>
<comment type="subcellular location">
    <subcellularLocation>
        <location evidence="1 7">Cell membrane</location>
        <topology evidence="1 7">Multi-pass membrane protein</topology>
    </subcellularLocation>
</comment>
<evidence type="ECO:0000256" key="7">
    <source>
        <dbReference type="RuleBase" id="RU367016"/>
    </source>
</evidence>
<keyword evidence="10" id="KW-1185">Reference proteome</keyword>
<dbReference type="RefSeq" id="WP_135762158.1">
    <property type="nucleotide sequence ID" value="NZ_RQHW01000082.1"/>
</dbReference>
<dbReference type="PANTHER" id="PTHR30353:SF15">
    <property type="entry name" value="INNER MEMBRANE PROTEIN YABI"/>
    <property type="match status" value="1"/>
</dbReference>
<evidence type="ECO:0000256" key="2">
    <source>
        <dbReference type="ARBA" id="ARBA00010792"/>
    </source>
</evidence>
<accession>A0A4R9LV60</accession>
<dbReference type="OrthoDB" id="9782291at2"/>
<name>A0A4R9LV60_9LEPT</name>
<evidence type="ECO:0000259" key="8">
    <source>
        <dbReference type="Pfam" id="PF09335"/>
    </source>
</evidence>
<dbReference type="PANTHER" id="PTHR30353">
    <property type="entry name" value="INNER MEMBRANE PROTEIN DEDA-RELATED"/>
    <property type="match status" value="1"/>
</dbReference>
<keyword evidence="3 7" id="KW-1003">Cell membrane</keyword>
<dbReference type="AlphaFoldDB" id="A0A4R9LV60"/>
<protein>
    <submittedName>
        <fullName evidence="9">DedA family protein</fullName>
    </submittedName>
</protein>
<evidence type="ECO:0000256" key="4">
    <source>
        <dbReference type="ARBA" id="ARBA00022692"/>
    </source>
</evidence>
<evidence type="ECO:0000256" key="3">
    <source>
        <dbReference type="ARBA" id="ARBA00022475"/>
    </source>
</evidence>
<evidence type="ECO:0000256" key="6">
    <source>
        <dbReference type="ARBA" id="ARBA00023136"/>
    </source>
</evidence>
<sequence length="223" mass="24904">MDFLQSILAFFAEYGNFTGLVSIFTQFGYFAVFGVLILCGFGLPIPEDISLTAGGVISGLGYANVHIMFFVGMAGVLVGDSFVFWLGSHYGEKALKLPVLRSVLHPERFEKVQKQFKKYGKWVVFVGRFMPGLRMPIFFTAGTSGQISFLRFFMTDGFAALISVPIWVYLGFFGAHNFDQLMGWVKNGQTVIIALLAIILSVALFLYLRRSRKEKAEESAEIQ</sequence>
<evidence type="ECO:0000256" key="1">
    <source>
        <dbReference type="ARBA" id="ARBA00004651"/>
    </source>
</evidence>
<proteinExistence type="inferred from homology"/>
<feature type="transmembrane region" description="Helical" evidence="7">
    <location>
        <begin position="190"/>
        <end position="208"/>
    </location>
</feature>
<dbReference type="InterPro" id="IPR032818">
    <property type="entry name" value="DedA-like"/>
</dbReference>
<keyword evidence="4 7" id="KW-0812">Transmembrane</keyword>
<gene>
    <name evidence="9" type="ORF">EHS15_18885</name>
</gene>
<comment type="caution">
    <text evidence="9">The sequence shown here is derived from an EMBL/GenBank/DDBJ whole genome shotgun (WGS) entry which is preliminary data.</text>
</comment>
<reference evidence="9" key="1">
    <citation type="journal article" date="2019" name="PLoS Negl. Trop. Dis.">
        <title>Revisiting the worldwide diversity of Leptospira species in the environment.</title>
        <authorList>
            <person name="Vincent A.T."/>
            <person name="Schiettekatte O."/>
            <person name="Bourhy P."/>
            <person name="Veyrier F.J."/>
            <person name="Picardeau M."/>
        </authorList>
    </citation>
    <scope>NUCLEOTIDE SEQUENCE [LARGE SCALE GENOMIC DNA]</scope>
    <source>
        <strain evidence="9">201300427</strain>
    </source>
</reference>
<dbReference type="Pfam" id="PF09335">
    <property type="entry name" value="VTT_dom"/>
    <property type="match status" value="1"/>
</dbReference>
<organism evidence="9 10">
    <name type="scientific">Leptospira idonii</name>
    <dbReference type="NCBI Taxonomy" id="1193500"/>
    <lineage>
        <taxon>Bacteria</taxon>
        <taxon>Pseudomonadati</taxon>
        <taxon>Spirochaetota</taxon>
        <taxon>Spirochaetia</taxon>
        <taxon>Leptospirales</taxon>
        <taxon>Leptospiraceae</taxon>
        <taxon>Leptospira</taxon>
    </lineage>
</organism>
<dbReference type="GO" id="GO:0005886">
    <property type="term" value="C:plasma membrane"/>
    <property type="evidence" value="ECO:0007669"/>
    <property type="project" value="UniProtKB-SubCell"/>
</dbReference>
<dbReference type="InterPro" id="IPR032816">
    <property type="entry name" value="VTT_dom"/>
</dbReference>
<feature type="transmembrane region" description="Helical" evidence="7">
    <location>
        <begin position="20"/>
        <end position="45"/>
    </location>
</feature>
<feature type="domain" description="VTT" evidence="8">
    <location>
        <begin position="45"/>
        <end position="171"/>
    </location>
</feature>
<dbReference type="EMBL" id="RQHW01000082">
    <property type="protein sequence ID" value="TGN16913.1"/>
    <property type="molecule type" value="Genomic_DNA"/>
</dbReference>
<keyword evidence="6 7" id="KW-0472">Membrane</keyword>
<comment type="similarity">
    <text evidence="2 7">Belongs to the DedA family.</text>
</comment>
<feature type="transmembrane region" description="Helical" evidence="7">
    <location>
        <begin position="65"/>
        <end position="86"/>
    </location>
</feature>
<feature type="transmembrane region" description="Helical" evidence="7">
    <location>
        <begin position="149"/>
        <end position="170"/>
    </location>
</feature>
<evidence type="ECO:0000313" key="9">
    <source>
        <dbReference type="EMBL" id="TGN16913.1"/>
    </source>
</evidence>
<keyword evidence="5 7" id="KW-1133">Transmembrane helix</keyword>